<comment type="caution">
    <text evidence="6">The sequence shown here is derived from an EMBL/GenBank/DDBJ whole genome shotgun (WGS) entry which is preliminary data.</text>
</comment>
<dbReference type="GO" id="GO:0043200">
    <property type="term" value="P:response to amino acid"/>
    <property type="evidence" value="ECO:0007669"/>
    <property type="project" value="TreeGrafter"/>
</dbReference>
<dbReference type="GO" id="GO:0005829">
    <property type="term" value="C:cytosol"/>
    <property type="evidence" value="ECO:0007669"/>
    <property type="project" value="TreeGrafter"/>
</dbReference>
<dbReference type="Gene3D" id="1.10.10.10">
    <property type="entry name" value="Winged helix-like DNA-binding domain superfamily/Winged helix DNA-binding domain"/>
    <property type="match status" value="1"/>
</dbReference>
<evidence type="ECO:0000259" key="5">
    <source>
        <dbReference type="PROSITE" id="PS50956"/>
    </source>
</evidence>
<dbReference type="InterPro" id="IPR019887">
    <property type="entry name" value="Tscrpt_reg_AsnC/Lrp_C"/>
</dbReference>
<gene>
    <name evidence="6" type="ORF">ENV14_04565</name>
</gene>
<evidence type="ECO:0000256" key="4">
    <source>
        <dbReference type="ARBA" id="ARBA00029440"/>
    </source>
</evidence>
<evidence type="ECO:0000256" key="1">
    <source>
        <dbReference type="ARBA" id="ARBA00023015"/>
    </source>
</evidence>
<dbReference type="Pfam" id="PF13404">
    <property type="entry name" value="HTH_AsnC-type"/>
    <property type="match status" value="1"/>
</dbReference>
<evidence type="ECO:0000313" key="6">
    <source>
        <dbReference type="EMBL" id="HGI87648.1"/>
    </source>
</evidence>
<dbReference type="CDD" id="cd00090">
    <property type="entry name" value="HTH_ARSR"/>
    <property type="match status" value="1"/>
</dbReference>
<keyword evidence="1" id="KW-0805">Transcription regulation</keyword>
<protein>
    <submittedName>
        <fullName evidence="6">Lrp/AsnC family transcriptional regulator</fullName>
    </submittedName>
</protein>
<reference evidence="6" key="1">
    <citation type="journal article" date="2020" name="mSystems">
        <title>Genome- and Community-Level Interaction Insights into Carbon Utilization and Element Cycling Functions of Hydrothermarchaeota in Hydrothermal Sediment.</title>
        <authorList>
            <person name="Zhou Z."/>
            <person name="Liu Y."/>
            <person name="Xu W."/>
            <person name="Pan J."/>
            <person name="Luo Z.H."/>
            <person name="Li M."/>
        </authorList>
    </citation>
    <scope>NUCLEOTIDE SEQUENCE [LARGE SCALE GENOMIC DNA]</scope>
    <source>
        <strain evidence="6">SpSt-732</strain>
    </source>
</reference>
<dbReference type="PROSITE" id="PS50956">
    <property type="entry name" value="HTH_ASNC_2"/>
    <property type="match status" value="1"/>
</dbReference>
<dbReference type="InterPro" id="IPR036390">
    <property type="entry name" value="WH_DNA-bd_sf"/>
</dbReference>
<name>A0A7C4FHM3_9CREN</name>
<keyword evidence="2" id="KW-0238">DNA-binding</keyword>
<dbReference type="AlphaFoldDB" id="A0A7C4FHM3"/>
<dbReference type="InterPro" id="IPR000485">
    <property type="entry name" value="AsnC-type_HTH_dom"/>
</dbReference>
<evidence type="ECO:0000256" key="3">
    <source>
        <dbReference type="ARBA" id="ARBA00023163"/>
    </source>
</evidence>
<dbReference type="SUPFAM" id="SSF46785">
    <property type="entry name" value="Winged helix' DNA-binding domain"/>
    <property type="match status" value="1"/>
</dbReference>
<dbReference type="SUPFAM" id="SSF54909">
    <property type="entry name" value="Dimeric alpha+beta barrel"/>
    <property type="match status" value="1"/>
</dbReference>
<organism evidence="6">
    <name type="scientific">Ignisphaera aggregans</name>
    <dbReference type="NCBI Taxonomy" id="334771"/>
    <lineage>
        <taxon>Archaea</taxon>
        <taxon>Thermoproteota</taxon>
        <taxon>Thermoprotei</taxon>
        <taxon>Desulfurococcales</taxon>
        <taxon>Desulfurococcaceae</taxon>
        <taxon>Ignisphaera</taxon>
    </lineage>
</organism>
<feature type="domain" description="HTH asnC-type" evidence="5">
    <location>
        <begin position="6"/>
        <end position="66"/>
    </location>
</feature>
<dbReference type="InterPro" id="IPR011991">
    <property type="entry name" value="ArsR-like_HTH"/>
</dbReference>
<comment type="pathway">
    <text evidence="4">Amino-acid biosynthesis.</text>
</comment>
<dbReference type="GO" id="GO:0043565">
    <property type="term" value="F:sequence-specific DNA binding"/>
    <property type="evidence" value="ECO:0007669"/>
    <property type="project" value="InterPro"/>
</dbReference>
<dbReference type="InterPro" id="IPR036388">
    <property type="entry name" value="WH-like_DNA-bd_sf"/>
</dbReference>
<dbReference type="PANTHER" id="PTHR30154">
    <property type="entry name" value="LEUCINE-RESPONSIVE REGULATORY PROTEIN"/>
    <property type="match status" value="1"/>
</dbReference>
<dbReference type="PRINTS" id="PR00033">
    <property type="entry name" value="HTHASNC"/>
</dbReference>
<dbReference type="Pfam" id="PF01037">
    <property type="entry name" value="AsnC_trans_reg"/>
    <property type="match status" value="1"/>
</dbReference>
<dbReference type="Gene3D" id="3.30.70.920">
    <property type="match status" value="1"/>
</dbReference>
<proteinExistence type="predicted"/>
<dbReference type="PANTHER" id="PTHR30154:SF34">
    <property type="entry name" value="TRANSCRIPTIONAL REGULATOR AZLB"/>
    <property type="match status" value="1"/>
</dbReference>
<evidence type="ECO:0000256" key="2">
    <source>
        <dbReference type="ARBA" id="ARBA00023125"/>
    </source>
</evidence>
<keyword evidence="3" id="KW-0804">Transcription</keyword>
<dbReference type="InterPro" id="IPR011008">
    <property type="entry name" value="Dimeric_a/b-barrel"/>
</dbReference>
<accession>A0A7C4FHM3</accession>
<sequence length="152" mass="17455">MTEDVLDEKDLKILRRMAENARITFTELAKEVGLSDVAVIKRVKRLEGGIIKRYTISVDPRRLGYGIISLTGIDAVPERLFEVIEKVRSRDCVVGLWLTTGDHQLMAVIWARDEEDMARIHKELSEIDGVRRVCPAMVLKTLKDIEMMFRID</sequence>
<dbReference type="InterPro" id="IPR019888">
    <property type="entry name" value="Tscrpt_reg_AsnC-like"/>
</dbReference>
<dbReference type="SMART" id="SM00344">
    <property type="entry name" value="HTH_ASNC"/>
    <property type="match status" value="1"/>
</dbReference>
<dbReference type="EMBL" id="DTFF01000040">
    <property type="protein sequence ID" value="HGI87648.1"/>
    <property type="molecule type" value="Genomic_DNA"/>
</dbReference>